<protein>
    <submittedName>
        <fullName evidence="1">Uncharacterized protein</fullName>
    </submittedName>
</protein>
<organism evidence="1 2">
    <name type="scientific">Priestia megaterium</name>
    <name type="common">Bacillus megaterium</name>
    <dbReference type="NCBI Taxonomy" id="1404"/>
    <lineage>
        <taxon>Bacteria</taxon>
        <taxon>Bacillati</taxon>
        <taxon>Bacillota</taxon>
        <taxon>Bacilli</taxon>
        <taxon>Bacillales</taxon>
        <taxon>Bacillaceae</taxon>
        <taxon>Priestia</taxon>
    </lineage>
</organism>
<evidence type="ECO:0000313" key="1">
    <source>
        <dbReference type="EMBL" id="PES34514.1"/>
    </source>
</evidence>
<sequence length="120" mass="12832">MLSTSCSSPESPPKSCPAYGNFFNNTSLVTVLTGTAFPHLPTVGLFINNVQVPLEQTSFGLEITQAEGRGCKPIVGDTILSIPDNSILELRNITTQDLVTMIITCDSVGNNVQLSLFKLS</sequence>
<reference evidence="1 2" key="1">
    <citation type="submission" date="2017-09" db="EMBL/GenBank/DDBJ databases">
        <title>Large-scale bioinformatics analysis of Bacillus genomes uncovers conserved roles of natural products in bacterial physiology.</title>
        <authorList>
            <consortium name="Agbiome Team Llc"/>
            <person name="Bleich R.M."/>
            <person name="Kirk G.J."/>
            <person name="Santa Maria K.C."/>
            <person name="Allen S.E."/>
            <person name="Farag S."/>
            <person name="Shank E.A."/>
            <person name="Bowers A."/>
        </authorList>
    </citation>
    <scope>NUCLEOTIDE SEQUENCE [LARGE SCALE GENOMIC DNA]</scope>
    <source>
        <strain evidence="1 2">AFS003013</strain>
    </source>
</reference>
<dbReference type="AlphaFoldDB" id="A0AAE5P625"/>
<dbReference type="Proteomes" id="UP000220341">
    <property type="component" value="Unassembled WGS sequence"/>
</dbReference>
<accession>A0AAE5P625</accession>
<name>A0AAE5P625_PRIMG</name>
<gene>
    <name evidence="1" type="ORF">CN497_20055</name>
</gene>
<evidence type="ECO:0000313" key="2">
    <source>
        <dbReference type="Proteomes" id="UP000220341"/>
    </source>
</evidence>
<dbReference type="EMBL" id="NTYW01000028">
    <property type="protein sequence ID" value="PES34514.1"/>
    <property type="molecule type" value="Genomic_DNA"/>
</dbReference>
<proteinExistence type="predicted"/>
<comment type="caution">
    <text evidence="1">The sequence shown here is derived from an EMBL/GenBank/DDBJ whole genome shotgun (WGS) entry which is preliminary data.</text>
</comment>